<feature type="signal peptide" evidence="13">
    <location>
        <begin position="1"/>
        <end position="22"/>
    </location>
</feature>
<keyword evidence="17" id="KW-1185">Reference proteome</keyword>
<dbReference type="GO" id="GO:0009610">
    <property type="term" value="P:response to symbiotic fungus"/>
    <property type="evidence" value="ECO:0007669"/>
    <property type="project" value="UniProtKB-ARBA"/>
</dbReference>
<dbReference type="OrthoDB" id="687943at2759"/>
<dbReference type="InterPro" id="IPR008972">
    <property type="entry name" value="Cupredoxin"/>
</dbReference>
<gene>
    <name evidence="15" type="ORF">DCAR_006787</name>
    <name evidence="16" type="ORF">DCAR_0207643</name>
</gene>
<keyword evidence="9 12" id="KW-0472">Membrane</keyword>
<evidence type="ECO:0000256" key="5">
    <source>
        <dbReference type="ARBA" id="ARBA00022729"/>
    </source>
</evidence>
<dbReference type="CDD" id="cd04216">
    <property type="entry name" value="Phytocyanin"/>
    <property type="match status" value="1"/>
</dbReference>
<keyword evidence="3 12" id="KW-0812">Transmembrane</keyword>
<dbReference type="Proteomes" id="UP000077755">
    <property type="component" value="Chromosome 2"/>
</dbReference>
<dbReference type="Gramene" id="KZN05950">
    <property type="protein sequence ID" value="KZN05950"/>
    <property type="gene ID" value="DCAR_006787"/>
</dbReference>
<evidence type="ECO:0000256" key="1">
    <source>
        <dbReference type="ARBA" id="ARBA00004479"/>
    </source>
</evidence>
<keyword evidence="11" id="KW-0325">Glycoprotein</keyword>
<evidence type="ECO:0000256" key="6">
    <source>
        <dbReference type="ARBA" id="ARBA00022982"/>
    </source>
</evidence>
<reference evidence="15" key="1">
    <citation type="journal article" date="2016" name="Nat. Genet.">
        <title>A high-quality carrot genome assembly provides new insights into carotenoid accumulation and asterid genome evolution.</title>
        <authorList>
            <person name="Iorizzo M."/>
            <person name="Ellison S."/>
            <person name="Senalik D."/>
            <person name="Zeng P."/>
            <person name="Satapoomin P."/>
            <person name="Huang J."/>
            <person name="Bowman M."/>
            <person name="Iovene M."/>
            <person name="Sanseverino W."/>
            <person name="Cavagnaro P."/>
            <person name="Yildiz M."/>
            <person name="Macko-Podgorni A."/>
            <person name="Moranska E."/>
            <person name="Grzebelus E."/>
            <person name="Grzebelus D."/>
            <person name="Ashrafi H."/>
            <person name="Zheng Z."/>
            <person name="Cheng S."/>
            <person name="Spooner D."/>
            <person name="Van Deynze A."/>
            <person name="Simon P."/>
        </authorList>
    </citation>
    <scope>NUCLEOTIDE SEQUENCE [LARGE SCALE GENOMIC DNA]</scope>
    <source>
        <tissue evidence="15">Leaf</tissue>
    </source>
</reference>
<sequence>MASIKYFVALVLFSAVVGPASATDFIVGDSDGWRTNFDYKTWAASKEFHVGDNLIFRYSPGLHNVHRADLVSFQNCTPSATSVALTTGNDKVALASSGRKWYLCTKATHCATGNMKLAITVLPQVGSPALAPALAPAYSAATRHGAATICLAWIAAALGTFIMMMIMN</sequence>
<accession>A0A166E195</accession>
<keyword evidence="5 13" id="KW-0732">Signal</keyword>
<dbReference type="GO" id="GO:0046872">
    <property type="term" value="F:metal ion binding"/>
    <property type="evidence" value="ECO:0007669"/>
    <property type="project" value="UniProtKB-KW"/>
</dbReference>
<dbReference type="InterPro" id="IPR039391">
    <property type="entry name" value="Phytocyanin-like"/>
</dbReference>
<evidence type="ECO:0000313" key="16">
    <source>
        <dbReference type="EMBL" id="WOG88408.1"/>
    </source>
</evidence>
<dbReference type="InterPro" id="IPR003245">
    <property type="entry name" value="Phytocyanin_dom"/>
</dbReference>
<evidence type="ECO:0000256" key="7">
    <source>
        <dbReference type="ARBA" id="ARBA00022989"/>
    </source>
</evidence>
<dbReference type="AlphaFoldDB" id="A0A166E195"/>
<comment type="subcellular location">
    <subcellularLocation>
        <location evidence="1">Membrane</location>
        <topology evidence="1">Single-pass type I membrane protein</topology>
    </subcellularLocation>
</comment>
<reference evidence="16" key="2">
    <citation type="submission" date="2022-03" db="EMBL/GenBank/DDBJ databases">
        <title>Draft title - Genomic analysis of global carrot germplasm unveils the trajectory of domestication and the origin of high carotenoid orange carrot.</title>
        <authorList>
            <person name="Iorizzo M."/>
            <person name="Ellison S."/>
            <person name="Senalik D."/>
            <person name="Macko-Podgorni A."/>
            <person name="Grzebelus D."/>
            <person name="Bostan H."/>
            <person name="Rolling W."/>
            <person name="Curaba J."/>
            <person name="Simon P."/>
        </authorList>
    </citation>
    <scope>NUCLEOTIDE SEQUENCE</scope>
    <source>
        <tissue evidence="16">Leaf</tissue>
    </source>
</reference>
<keyword evidence="4" id="KW-0479">Metal-binding</keyword>
<evidence type="ECO:0000256" key="8">
    <source>
        <dbReference type="ARBA" id="ARBA00023008"/>
    </source>
</evidence>
<dbReference type="EMBL" id="LNRQ01000002">
    <property type="protein sequence ID" value="KZN05950.1"/>
    <property type="molecule type" value="Genomic_DNA"/>
</dbReference>
<evidence type="ECO:0000256" key="2">
    <source>
        <dbReference type="ARBA" id="ARBA00022448"/>
    </source>
</evidence>
<protein>
    <recommendedName>
        <fullName evidence="14">Phytocyanin domain-containing protein</fullName>
    </recommendedName>
</protein>
<dbReference type="SUPFAM" id="SSF49503">
    <property type="entry name" value="Cupredoxins"/>
    <property type="match status" value="1"/>
</dbReference>
<dbReference type="GO" id="GO:0005886">
    <property type="term" value="C:plasma membrane"/>
    <property type="evidence" value="ECO:0007669"/>
    <property type="project" value="TreeGrafter"/>
</dbReference>
<keyword evidence="7 12" id="KW-1133">Transmembrane helix</keyword>
<feature type="transmembrane region" description="Helical" evidence="12">
    <location>
        <begin position="146"/>
        <end position="167"/>
    </location>
</feature>
<dbReference type="EMBL" id="CP093344">
    <property type="protein sequence ID" value="WOG88408.1"/>
    <property type="molecule type" value="Genomic_DNA"/>
</dbReference>
<evidence type="ECO:0000313" key="15">
    <source>
        <dbReference type="EMBL" id="KZN05950.1"/>
    </source>
</evidence>
<evidence type="ECO:0000256" key="11">
    <source>
        <dbReference type="ARBA" id="ARBA00023180"/>
    </source>
</evidence>
<evidence type="ECO:0000256" key="10">
    <source>
        <dbReference type="ARBA" id="ARBA00023157"/>
    </source>
</evidence>
<dbReference type="STRING" id="79200.A0A166E195"/>
<evidence type="ECO:0000256" key="4">
    <source>
        <dbReference type="ARBA" id="ARBA00022723"/>
    </source>
</evidence>
<keyword evidence="10" id="KW-1015">Disulfide bond</keyword>
<dbReference type="PROSITE" id="PS51485">
    <property type="entry name" value="PHYTOCYANIN"/>
    <property type="match status" value="1"/>
</dbReference>
<keyword evidence="8" id="KW-0186">Copper</keyword>
<dbReference type="PANTHER" id="PTHR33021">
    <property type="entry name" value="BLUE COPPER PROTEIN"/>
    <property type="match status" value="1"/>
</dbReference>
<name>A0A166E195_DAUCS</name>
<keyword evidence="2" id="KW-0813">Transport</keyword>
<organism evidence="15">
    <name type="scientific">Daucus carota subsp. sativus</name>
    <name type="common">Carrot</name>
    <dbReference type="NCBI Taxonomy" id="79200"/>
    <lineage>
        <taxon>Eukaryota</taxon>
        <taxon>Viridiplantae</taxon>
        <taxon>Streptophyta</taxon>
        <taxon>Embryophyta</taxon>
        <taxon>Tracheophyta</taxon>
        <taxon>Spermatophyta</taxon>
        <taxon>Magnoliopsida</taxon>
        <taxon>eudicotyledons</taxon>
        <taxon>Gunneridae</taxon>
        <taxon>Pentapetalae</taxon>
        <taxon>asterids</taxon>
        <taxon>campanulids</taxon>
        <taxon>Apiales</taxon>
        <taxon>Apiaceae</taxon>
        <taxon>Apioideae</taxon>
        <taxon>Scandiceae</taxon>
        <taxon>Daucinae</taxon>
        <taxon>Daucus</taxon>
        <taxon>Daucus sect. Daucus</taxon>
    </lineage>
</organism>
<dbReference type="Gene3D" id="2.60.40.420">
    <property type="entry name" value="Cupredoxins - blue copper proteins"/>
    <property type="match status" value="1"/>
</dbReference>
<dbReference type="FunFam" id="2.60.40.420:FF:000067">
    <property type="entry name" value="Cupredoxin superfamily protein"/>
    <property type="match status" value="1"/>
</dbReference>
<dbReference type="PANTHER" id="PTHR33021:SF408">
    <property type="entry name" value="PHYTOCYANIN DOMAIN-CONTAINING PROTEIN"/>
    <property type="match status" value="1"/>
</dbReference>
<evidence type="ECO:0000259" key="14">
    <source>
        <dbReference type="PROSITE" id="PS51485"/>
    </source>
</evidence>
<dbReference type="Pfam" id="PF02298">
    <property type="entry name" value="Cu_bind_like"/>
    <property type="match status" value="1"/>
</dbReference>
<evidence type="ECO:0000313" key="17">
    <source>
        <dbReference type="Proteomes" id="UP000077755"/>
    </source>
</evidence>
<dbReference type="KEGG" id="dcr:108207623"/>
<evidence type="ECO:0000256" key="9">
    <source>
        <dbReference type="ARBA" id="ARBA00023136"/>
    </source>
</evidence>
<dbReference type="GO" id="GO:0009055">
    <property type="term" value="F:electron transfer activity"/>
    <property type="evidence" value="ECO:0007669"/>
    <property type="project" value="InterPro"/>
</dbReference>
<evidence type="ECO:0000256" key="13">
    <source>
        <dbReference type="SAM" id="SignalP"/>
    </source>
</evidence>
<proteinExistence type="predicted"/>
<keyword evidence="6" id="KW-0249">Electron transport</keyword>
<feature type="chain" id="PRO_5007872512" description="Phytocyanin domain-containing protein" evidence="13">
    <location>
        <begin position="23"/>
        <end position="168"/>
    </location>
</feature>
<feature type="domain" description="Phytocyanin" evidence="14">
    <location>
        <begin position="23"/>
        <end position="123"/>
    </location>
</feature>
<evidence type="ECO:0000256" key="3">
    <source>
        <dbReference type="ARBA" id="ARBA00022692"/>
    </source>
</evidence>
<evidence type="ECO:0000256" key="12">
    <source>
        <dbReference type="SAM" id="Phobius"/>
    </source>
</evidence>
<dbReference type="OMA" id="ATICLAW"/>